<evidence type="ECO:0000313" key="1">
    <source>
        <dbReference type="EMBL" id="KAA6347880.1"/>
    </source>
</evidence>
<proteinExistence type="predicted"/>
<name>A0A5J4SRF5_9ZZZZ</name>
<accession>A0A5J4SRF5</accession>
<organism evidence="1">
    <name type="scientific">termite gut metagenome</name>
    <dbReference type="NCBI Taxonomy" id="433724"/>
    <lineage>
        <taxon>unclassified sequences</taxon>
        <taxon>metagenomes</taxon>
        <taxon>organismal metagenomes</taxon>
    </lineage>
</organism>
<sequence>MIFELANDDLTKLDTVLSMNILLIFNFLSYKSQKIEAENEEYKYQSKLNNKK</sequence>
<dbReference type="AlphaFoldDB" id="A0A5J4SRF5"/>
<reference evidence="1" key="1">
    <citation type="submission" date="2019-03" db="EMBL/GenBank/DDBJ databases">
        <title>Single cell metagenomics reveals metabolic interactions within the superorganism composed of flagellate Streblomastix strix and complex community of Bacteroidetes bacteria on its surface.</title>
        <authorList>
            <person name="Treitli S.C."/>
            <person name="Kolisko M."/>
            <person name="Husnik F."/>
            <person name="Keeling P."/>
            <person name="Hampl V."/>
        </authorList>
    </citation>
    <scope>NUCLEOTIDE SEQUENCE</scope>
    <source>
        <strain evidence="1">STM</strain>
    </source>
</reference>
<protein>
    <submittedName>
        <fullName evidence="1">Uncharacterized protein</fullName>
    </submittedName>
</protein>
<dbReference type="EMBL" id="SNRY01000082">
    <property type="protein sequence ID" value="KAA6347880.1"/>
    <property type="molecule type" value="Genomic_DNA"/>
</dbReference>
<gene>
    <name evidence="1" type="ORF">EZS27_004660</name>
</gene>
<comment type="caution">
    <text evidence="1">The sequence shown here is derived from an EMBL/GenBank/DDBJ whole genome shotgun (WGS) entry which is preliminary data.</text>
</comment>